<keyword evidence="1" id="KW-1133">Transmembrane helix</keyword>
<protein>
    <submittedName>
        <fullName evidence="3">Uncharacterized protein LOC110991005</fullName>
    </submittedName>
</protein>
<reference evidence="3" key="1">
    <citation type="submission" date="2025-08" db="UniProtKB">
        <authorList>
            <consortium name="RefSeq"/>
        </authorList>
    </citation>
    <scope>IDENTIFICATION</scope>
</reference>
<keyword evidence="1" id="KW-0472">Membrane</keyword>
<feature type="transmembrane region" description="Helical" evidence="1">
    <location>
        <begin position="16"/>
        <end position="35"/>
    </location>
</feature>
<keyword evidence="2" id="KW-1185">Reference proteome</keyword>
<proteinExistence type="predicted"/>
<organism evidence="2 3">
    <name type="scientific">Acanthaster planci</name>
    <name type="common">Crown-of-thorns starfish</name>
    <dbReference type="NCBI Taxonomy" id="133434"/>
    <lineage>
        <taxon>Eukaryota</taxon>
        <taxon>Metazoa</taxon>
        <taxon>Echinodermata</taxon>
        <taxon>Eleutherozoa</taxon>
        <taxon>Asterozoa</taxon>
        <taxon>Asteroidea</taxon>
        <taxon>Valvatacea</taxon>
        <taxon>Valvatida</taxon>
        <taxon>Acanthasteridae</taxon>
        <taxon>Acanthaster</taxon>
    </lineage>
</organism>
<keyword evidence="1" id="KW-0812">Transmembrane</keyword>
<dbReference type="OrthoDB" id="10045204at2759"/>
<dbReference type="AlphaFoldDB" id="A0A8B8A1Z0"/>
<dbReference type="GeneID" id="110991005"/>
<evidence type="ECO:0000256" key="1">
    <source>
        <dbReference type="SAM" id="Phobius"/>
    </source>
</evidence>
<feature type="transmembrane region" description="Helical" evidence="1">
    <location>
        <begin position="41"/>
        <end position="62"/>
    </location>
</feature>
<dbReference type="Proteomes" id="UP000694845">
    <property type="component" value="Unplaced"/>
</dbReference>
<name>A0A8B8A1Z0_ACAPL</name>
<accession>A0A8B8A1Z0</accession>
<dbReference type="OMA" id="HIHASTT"/>
<evidence type="ECO:0000313" key="2">
    <source>
        <dbReference type="Proteomes" id="UP000694845"/>
    </source>
</evidence>
<dbReference type="KEGG" id="aplc:110991005"/>
<sequence>MTGIADKSEKLVRRGVQEVFAALRIFVDFLLILILELLRFLAYNVFGLLFVGLLTTFGDYFFKPVLAAMFNSILQPLAVFLYNVGMALKTIFGPLIDIFRALLIQFAMLLRAFRLVEVNWRAGPRDTRGVEDV</sequence>
<evidence type="ECO:0000313" key="3">
    <source>
        <dbReference type="RefSeq" id="XP_022111753.1"/>
    </source>
</evidence>
<gene>
    <name evidence="3" type="primary">LOC110991005</name>
</gene>
<dbReference type="RefSeq" id="XP_022111753.1">
    <property type="nucleotide sequence ID" value="XM_022256061.1"/>
</dbReference>
<feature type="transmembrane region" description="Helical" evidence="1">
    <location>
        <begin position="74"/>
        <end position="92"/>
    </location>
</feature>